<dbReference type="EMBL" id="GBHO01014416">
    <property type="protein sequence ID" value="JAG29188.1"/>
    <property type="molecule type" value="Transcribed_RNA"/>
</dbReference>
<evidence type="ECO:0000256" key="3">
    <source>
        <dbReference type="ARBA" id="ARBA00022679"/>
    </source>
</evidence>
<accession>A0A0A9YDK9</accession>
<dbReference type="GO" id="GO:0005789">
    <property type="term" value="C:endoplasmic reticulum membrane"/>
    <property type="evidence" value="ECO:0007669"/>
    <property type="project" value="TreeGrafter"/>
</dbReference>
<evidence type="ECO:0000259" key="11">
    <source>
        <dbReference type="Pfam" id="PF14360"/>
    </source>
</evidence>
<evidence type="ECO:0000256" key="4">
    <source>
        <dbReference type="ARBA" id="ARBA00022692"/>
    </source>
</evidence>
<keyword evidence="7" id="KW-0443">Lipid metabolism</keyword>
<dbReference type="GO" id="GO:0005886">
    <property type="term" value="C:plasma membrane"/>
    <property type="evidence" value="ECO:0007669"/>
    <property type="project" value="TreeGrafter"/>
</dbReference>
<evidence type="ECO:0000256" key="9">
    <source>
        <dbReference type="SAM" id="Phobius"/>
    </source>
</evidence>
<dbReference type="Pfam" id="PF14360">
    <property type="entry name" value="PAP2_C"/>
    <property type="match status" value="1"/>
</dbReference>
<keyword evidence="10" id="KW-0732">Signal</keyword>
<evidence type="ECO:0000256" key="10">
    <source>
        <dbReference type="SAM" id="SignalP"/>
    </source>
</evidence>
<evidence type="ECO:0000256" key="5">
    <source>
        <dbReference type="ARBA" id="ARBA00022919"/>
    </source>
</evidence>
<feature type="transmembrane region" description="Helical" evidence="9">
    <location>
        <begin position="157"/>
        <end position="174"/>
    </location>
</feature>
<dbReference type="InterPro" id="IPR045221">
    <property type="entry name" value="Sphingomyelin_synth-like"/>
</dbReference>
<keyword evidence="8 9" id="KW-0472">Membrane</keyword>
<dbReference type="EMBL" id="GDHC01005718">
    <property type="protein sequence ID" value="JAQ12911.1"/>
    <property type="molecule type" value="Transcribed_RNA"/>
</dbReference>
<dbReference type="InterPro" id="IPR025749">
    <property type="entry name" value="Sphingomyelin_synth-like_dom"/>
</dbReference>
<comment type="subcellular location">
    <subcellularLocation>
        <location evidence="1">Membrane</location>
        <topology evidence="1">Multi-pass membrane protein</topology>
    </subcellularLocation>
</comment>
<dbReference type="GO" id="GO:0033188">
    <property type="term" value="F:sphingomyelin synthase activity"/>
    <property type="evidence" value="ECO:0007669"/>
    <property type="project" value="TreeGrafter"/>
</dbReference>
<feature type="domain" description="Sphingomyelin synthase-like" evidence="11">
    <location>
        <begin position="128"/>
        <end position="197"/>
    </location>
</feature>
<keyword evidence="5" id="KW-0746">Sphingolipid metabolism</keyword>
<dbReference type="GO" id="GO:0047493">
    <property type="term" value="F:ceramide cholinephosphotransferase activity"/>
    <property type="evidence" value="ECO:0007669"/>
    <property type="project" value="TreeGrafter"/>
</dbReference>
<feature type="chain" id="PRO_5007389674" evidence="10">
    <location>
        <begin position="17"/>
        <end position="235"/>
    </location>
</feature>
<evidence type="ECO:0000256" key="7">
    <source>
        <dbReference type="ARBA" id="ARBA00023098"/>
    </source>
</evidence>
<reference evidence="12" key="1">
    <citation type="journal article" date="2014" name="PLoS ONE">
        <title>Transcriptome-Based Identification of ABC Transporters in the Western Tarnished Plant Bug Lygus hesperus.</title>
        <authorList>
            <person name="Hull J.J."/>
            <person name="Chaney K."/>
            <person name="Geib S.M."/>
            <person name="Fabrick J.A."/>
            <person name="Brent C.S."/>
            <person name="Walsh D."/>
            <person name="Lavine L.C."/>
        </authorList>
    </citation>
    <scope>NUCLEOTIDE SEQUENCE</scope>
</reference>
<evidence type="ECO:0000256" key="1">
    <source>
        <dbReference type="ARBA" id="ARBA00004141"/>
    </source>
</evidence>
<evidence type="ECO:0000313" key="12">
    <source>
        <dbReference type="EMBL" id="JAG29188.1"/>
    </source>
</evidence>
<feature type="signal peptide" evidence="10">
    <location>
        <begin position="1"/>
        <end position="16"/>
    </location>
</feature>
<comment type="similarity">
    <text evidence="2">Belongs to the sphingomyelin synthase family.</text>
</comment>
<dbReference type="PANTHER" id="PTHR21290:SF62">
    <property type="entry name" value="PHOSPHATIDYLINOSITOL:CERAMIDE INOSITOLPHOSPHOTRANSFERASE 1-RELATED"/>
    <property type="match status" value="1"/>
</dbReference>
<feature type="transmembrane region" description="Helical" evidence="9">
    <location>
        <begin position="132"/>
        <end position="151"/>
    </location>
</feature>
<dbReference type="AlphaFoldDB" id="A0A0A9YDK9"/>
<dbReference type="PANTHER" id="PTHR21290">
    <property type="entry name" value="SPHINGOMYELIN SYNTHETASE"/>
    <property type="match status" value="1"/>
</dbReference>
<evidence type="ECO:0000256" key="6">
    <source>
        <dbReference type="ARBA" id="ARBA00022989"/>
    </source>
</evidence>
<keyword evidence="3" id="KW-0808">Transferase</keyword>
<reference evidence="12" key="2">
    <citation type="submission" date="2014-07" db="EMBL/GenBank/DDBJ databases">
        <authorList>
            <person name="Hull J."/>
        </authorList>
    </citation>
    <scope>NUCLEOTIDE SEQUENCE</scope>
</reference>
<keyword evidence="6 9" id="KW-1133">Transmembrane helix</keyword>
<evidence type="ECO:0000256" key="2">
    <source>
        <dbReference type="ARBA" id="ARBA00005441"/>
    </source>
</evidence>
<name>A0A0A9YDK9_LYGHE</name>
<evidence type="ECO:0000256" key="8">
    <source>
        <dbReference type="ARBA" id="ARBA00023136"/>
    </source>
</evidence>
<reference evidence="13" key="3">
    <citation type="journal article" date="2016" name="Gigascience">
        <title>De novo construction of an expanded transcriptome assembly for the western tarnished plant bug, Lygus hesperus.</title>
        <authorList>
            <person name="Tassone E.E."/>
            <person name="Geib S.M."/>
            <person name="Hall B."/>
            <person name="Fabrick J.A."/>
            <person name="Brent C.S."/>
            <person name="Hull J.J."/>
        </authorList>
    </citation>
    <scope>NUCLEOTIDE SEQUENCE</scope>
</reference>
<sequence>MLFFIILLASMVIVKPFFHDNLTGLRLYRDAILRCHGDDAAADCMLSHPTNPRLFFWNPYNSLPPPTYAVHVLFRFFTSLSMAQVLRIISFLLTGLPAPNYHCHPFSPFYLPPTTLYECVFRLNLFYSCGDLIFSSHLIFVVTSGLVIIHYCRSAPLTIFIAVYIVVFCILVICAHKHYTVDMIICLYVLPLIWYLNRKFFPDKYPLTLVTSDIPLPVIFNGVYATYLVDAANTV</sequence>
<evidence type="ECO:0000313" key="13">
    <source>
        <dbReference type="EMBL" id="JAQ12911.1"/>
    </source>
</evidence>
<proteinExistence type="inferred from homology"/>
<protein>
    <submittedName>
        <fullName evidence="12">Sphingomyelin synthase-related 1</fullName>
    </submittedName>
</protein>
<dbReference type="GO" id="GO:0046513">
    <property type="term" value="P:ceramide biosynthetic process"/>
    <property type="evidence" value="ECO:0007669"/>
    <property type="project" value="TreeGrafter"/>
</dbReference>
<gene>
    <name evidence="12" type="primary">F53B1.2</name>
    <name evidence="12" type="ORF">CM83_100541</name>
    <name evidence="13" type="ORF">g.64806</name>
</gene>
<organism evidence="12">
    <name type="scientific">Lygus hesperus</name>
    <name type="common">Western plant bug</name>
    <dbReference type="NCBI Taxonomy" id="30085"/>
    <lineage>
        <taxon>Eukaryota</taxon>
        <taxon>Metazoa</taxon>
        <taxon>Ecdysozoa</taxon>
        <taxon>Arthropoda</taxon>
        <taxon>Hexapoda</taxon>
        <taxon>Insecta</taxon>
        <taxon>Pterygota</taxon>
        <taxon>Neoptera</taxon>
        <taxon>Paraneoptera</taxon>
        <taxon>Hemiptera</taxon>
        <taxon>Heteroptera</taxon>
        <taxon>Panheteroptera</taxon>
        <taxon>Cimicomorpha</taxon>
        <taxon>Miridae</taxon>
        <taxon>Mirini</taxon>
        <taxon>Lygus</taxon>
    </lineage>
</organism>
<feature type="transmembrane region" description="Helical" evidence="9">
    <location>
        <begin position="179"/>
        <end position="196"/>
    </location>
</feature>
<dbReference type="GO" id="GO:0000139">
    <property type="term" value="C:Golgi membrane"/>
    <property type="evidence" value="ECO:0007669"/>
    <property type="project" value="TreeGrafter"/>
</dbReference>
<keyword evidence="4 9" id="KW-0812">Transmembrane</keyword>